<proteinExistence type="predicted"/>
<comment type="caution">
    <text evidence="2">The sequence shown here is derived from an EMBL/GenBank/DDBJ whole genome shotgun (WGS) entry which is preliminary data.</text>
</comment>
<organism evidence="2 3">
    <name type="scientific">Danionella cerebrum</name>
    <dbReference type="NCBI Taxonomy" id="2873325"/>
    <lineage>
        <taxon>Eukaryota</taxon>
        <taxon>Metazoa</taxon>
        <taxon>Chordata</taxon>
        <taxon>Craniata</taxon>
        <taxon>Vertebrata</taxon>
        <taxon>Euteleostomi</taxon>
        <taxon>Actinopterygii</taxon>
        <taxon>Neopterygii</taxon>
        <taxon>Teleostei</taxon>
        <taxon>Ostariophysi</taxon>
        <taxon>Cypriniformes</taxon>
        <taxon>Danionidae</taxon>
        <taxon>Danioninae</taxon>
        <taxon>Danionella</taxon>
    </lineage>
</organism>
<gene>
    <name evidence="2" type="ORF">DNTS_014454</name>
</gene>
<evidence type="ECO:0000313" key="3">
    <source>
        <dbReference type="Proteomes" id="UP000316079"/>
    </source>
</evidence>
<feature type="non-terminal residue" evidence="2">
    <location>
        <position position="257"/>
    </location>
</feature>
<evidence type="ECO:0000313" key="2">
    <source>
        <dbReference type="EMBL" id="TRY90929.1"/>
    </source>
</evidence>
<dbReference type="AlphaFoldDB" id="A0A553QLS0"/>
<dbReference type="Proteomes" id="UP000316079">
    <property type="component" value="Unassembled WGS sequence"/>
</dbReference>
<accession>A0A553QLS0</accession>
<feature type="compositionally biased region" description="Low complexity" evidence="1">
    <location>
        <begin position="179"/>
        <end position="193"/>
    </location>
</feature>
<protein>
    <submittedName>
        <fullName evidence="2">Uncharacterized protein</fullName>
    </submittedName>
</protein>
<name>A0A553QLS0_9TELE</name>
<feature type="compositionally biased region" description="Polar residues" evidence="1">
    <location>
        <begin position="154"/>
        <end position="168"/>
    </location>
</feature>
<dbReference type="EMBL" id="SRMA01025788">
    <property type="protein sequence ID" value="TRY90929.1"/>
    <property type="molecule type" value="Genomic_DNA"/>
</dbReference>
<evidence type="ECO:0000256" key="1">
    <source>
        <dbReference type="SAM" id="MobiDB-lite"/>
    </source>
</evidence>
<reference evidence="2 3" key="1">
    <citation type="journal article" date="2019" name="Sci. Data">
        <title>Hybrid genome assembly and annotation of Danionella translucida.</title>
        <authorList>
            <person name="Kadobianskyi M."/>
            <person name="Schulze L."/>
            <person name="Schuelke M."/>
            <person name="Judkewitz B."/>
        </authorList>
    </citation>
    <scope>NUCLEOTIDE SEQUENCE [LARGE SCALE GENOMIC DNA]</scope>
    <source>
        <strain evidence="2 3">Bolton</strain>
    </source>
</reference>
<keyword evidence="3" id="KW-1185">Reference proteome</keyword>
<feature type="region of interest" description="Disordered" evidence="1">
    <location>
        <begin position="146"/>
        <end position="201"/>
    </location>
</feature>
<sequence length="257" mass="28335">MNRLAVIKSWYFMLPWALTHRQSAWFVFTGSVNTNLRLTITWDPMEQLSCAGRPYAPLEPQYLSTKGKMGFLEITSSTALTYMDINPYLGALIRMARVKRPSRRTLDHIARLHERDQSGMVLTHSVTAVMATNTTERQAKIFPGMPDHPCFPPQGSQHPVSPHTSVEPSGQPHPPPFAFSPAALPAADGASSSNTTLNWSPPHPSKHIVPCLGLAMQLDTLVKHSLFAADFMRVLQRVKVEGGELVIGAACEEGNLL</sequence>